<dbReference type="PANTHER" id="PTHR20974">
    <property type="entry name" value="UPF0585 PROTEIN CG18661"/>
    <property type="match status" value="1"/>
</dbReference>
<proteinExistence type="predicted"/>
<dbReference type="InterPro" id="IPR010342">
    <property type="entry name" value="DUF938"/>
</dbReference>
<dbReference type="Proteomes" id="UP000185678">
    <property type="component" value="Unassembled WGS sequence"/>
</dbReference>
<dbReference type="InterPro" id="IPR029063">
    <property type="entry name" value="SAM-dependent_MTases_sf"/>
</dbReference>
<reference evidence="1 2" key="1">
    <citation type="submission" date="2017-01" db="EMBL/GenBank/DDBJ databases">
        <authorList>
            <person name="Mah S.A."/>
            <person name="Swanson W.J."/>
            <person name="Moy G.W."/>
            <person name="Vacquier V.D."/>
        </authorList>
    </citation>
    <scope>NUCLEOTIDE SEQUENCE [LARGE SCALE GENOMIC DNA]</scope>
    <source>
        <strain evidence="1 2">DSM 11589</strain>
    </source>
</reference>
<dbReference type="Gene3D" id="3.40.50.150">
    <property type="entry name" value="Vaccinia Virus protein VP39"/>
    <property type="match status" value="1"/>
</dbReference>
<evidence type="ECO:0008006" key="3">
    <source>
        <dbReference type="Google" id="ProtNLM"/>
    </source>
</evidence>
<dbReference type="OrthoDB" id="5525831at2"/>
<protein>
    <recommendedName>
        <fullName evidence="3">SAM-dependent methyltransferase</fullName>
    </recommendedName>
</protein>
<gene>
    <name evidence="1" type="ORF">SAMN05421779_104288</name>
</gene>
<name>A0A1N7MQT4_9PROT</name>
<accession>A0A1N7MQT4</accession>
<dbReference type="AlphaFoldDB" id="A0A1N7MQT4"/>
<organism evidence="1 2">
    <name type="scientific">Insolitispirillum peregrinum</name>
    <dbReference type="NCBI Taxonomy" id="80876"/>
    <lineage>
        <taxon>Bacteria</taxon>
        <taxon>Pseudomonadati</taxon>
        <taxon>Pseudomonadota</taxon>
        <taxon>Alphaproteobacteria</taxon>
        <taxon>Rhodospirillales</taxon>
        <taxon>Novispirillaceae</taxon>
        <taxon>Insolitispirillum</taxon>
    </lineage>
</organism>
<dbReference type="Pfam" id="PF06080">
    <property type="entry name" value="DUF938"/>
    <property type="match status" value="1"/>
</dbReference>
<dbReference type="RefSeq" id="WP_076400721.1">
    <property type="nucleotide sequence ID" value="NZ_FTOA01000004.1"/>
</dbReference>
<dbReference type="PANTHER" id="PTHR20974:SF0">
    <property type="entry name" value="UPF0585 PROTEIN CG18661"/>
    <property type="match status" value="1"/>
</dbReference>
<dbReference type="STRING" id="80876.SAMN05421779_104288"/>
<dbReference type="EMBL" id="FTOA01000004">
    <property type="protein sequence ID" value="SIS88495.1"/>
    <property type="molecule type" value="Genomic_DNA"/>
</dbReference>
<keyword evidence="2" id="KW-1185">Reference proteome</keyword>
<evidence type="ECO:0000313" key="1">
    <source>
        <dbReference type="EMBL" id="SIS88495.1"/>
    </source>
</evidence>
<sequence length="216" mass="23702">MTSPATIQSPTFRDGRLFSPSCERNRGPILDVLQRILPQKGLVLEIAAGSGQHATYFSAALPHLAWQPTDQSTSNLVSIDSWAAAMRAEGCGLEQLRAARALEVCDLPWLVFRAEAVVCINMIHISPWESTCCLMEGAGHVLPKGGVLYTYGPYLIDGQQTAESNARFDLWLKDRDPRYGIRDMAEVGAEAARHGLTLREVIAMPSNNFSLVFEKG</sequence>
<evidence type="ECO:0000313" key="2">
    <source>
        <dbReference type="Proteomes" id="UP000185678"/>
    </source>
</evidence>
<dbReference type="SUPFAM" id="SSF53335">
    <property type="entry name" value="S-adenosyl-L-methionine-dependent methyltransferases"/>
    <property type="match status" value="1"/>
</dbReference>